<dbReference type="FunFam" id="2.30.30.140:FF:000018">
    <property type="entry name" value="Serine/threonine-protein kinase 31"/>
    <property type="match status" value="1"/>
</dbReference>
<evidence type="ECO:0000259" key="2">
    <source>
        <dbReference type="PROSITE" id="PS50011"/>
    </source>
</evidence>
<dbReference type="Proteomes" id="UP001230051">
    <property type="component" value="Unassembled WGS sequence"/>
</dbReference>
<feature type="coiled-coil region" evidence="1">
    <location>
        <begin position="284"/>
        <end position="311"/>
    </location>
</feature>
<dbReference type="SMART" id="SM00333">
    <property type="entry name" value="TUDOR"/>
    <property type="match status" value="1"/>
</dbReference>
<comment type="caution">
    <text evidence="4">The sequence shown here is derived from an EMBL/GenBank/DDBJ whole genome shotgun (WGS) entry which is preliminary data.</text>
</comment>
<name>A0AAD8GER3_ACIOX</name>
<dbReference type="GO" id="GO:0004672">
    <property type="term" value="F:protein kinase activity"/>
    <property type="evidence" value="ECO:0007669"/>
    <property type="project" value="InterPro"/>
</dbReference>
<evidence type="ECO:0000259" key="3">
    <source>
        <dbReference type="PROSITE" id="PS50304"/>
    </source>
</evidence>
<reference evidence="4" key="1">
    <citation type="submission" date="2022-02" db="EMBL/GenBank/DDBJ databases">
        <title>Atlantic sturgeon de novo genome assembly.</title>
        <authorList>
            <person name="Stock M."/>
            <person name="Klopp C."/>
            <person name="Guiguen Y."/>
            <person name="Cabau C."/>
            <person name="Parinello H."/>
            <person name="Santidrian Yebra-Pimentel E."/>
            <person name="Kuhl H."/>
            <person name="Dirks R.P."/>
            <person name="Guessner J."/>
            <person name="Wuertz S."/>
            <person name="Du K."/>
            <person name="Schartl M."/>
        </authorList>
    </citation>
    <scope>NUCLEOTIDE SEQUENCE</scope>
    <source>
        <strain evidence="4">STURGEONOMICS-FGT-2020</strain>
        <tissue evidence="4">Whole blood</tissue>
    </source>
</reference>
<dbReference type="Gene3D" id="2.40.50.90">
    <property type="match status" value="1"/>
</dbReference>
<dbReference type="Pfam" id="PF00069">
    <property type="entry name" value="Pkinase"/>
    <property type="match status" value="1"/>
</dbReference>
<dbReference type="SUPFAM" id="SSF56112">
    <property type="entry name" value="Protein kinase-like (PK-like)"/>
    <property type="match status" value="1"/>
</dbReference>
<dbReference type="EMBL" id="JAGXEW010000004">
    <property type="protein sequence ID" value="KAK1172955.1"/>
    <property type="molecule type" value="Genomic_DNA"/>
</dbReference>
<gene>
    <name evidence="4" type="ORF">AOXY_G5666</name>
</gene>
<protein>
    <recommendedName>
        <fullName evidence="6">Serine/threonine kinase 31</fullName>
    </recommendedName>
</protein>
<evidence type="ECO:0008006" key="6">
    <source>
        <dbReference type="Google" id="ProtNLM"/>
    </source>
</evidence>
<feature type="domain" description="Tudor" evidence="3">
    <location>
        <begin position="56"/>
        <end position="114"/>
    </location>
</feature>
<evidence type="ECO:0000313" key="5">
    <source>
        <dbReference type="Proteomes" id="UP001230051"/>
    </source>
</evidence>
<dbReference type="Pfam" id="PF00567">
    <property type="entry name" value="TUDOR"/>
    <property type="match status" value="1"/>
</dbReference>
<dbReference type="InterPro" id="IPR052451">
    <property type="entry name" value="Ser/Thr_kinase-like"/>
</dbReference>
<dbReference type="SMART" id="SM00220">
    <property type="entry name" value="S_TKc"/>
    <property type="match status" value="1"/>
</dbReference>
<dbReference type="AlphaFoldDB" id="A0AAD8GER3"/>
<keyword evidence="5" id="KW-1185">Reference proteome</keyword>
<dbReference type="InterPro" id="IPR000719">
    <property type="entry name" value="Prot_kinase_dom"/>
</dbReference>
<dbReference type="InterPro" id="IPR002999">
    <property type="entry name" value="Tudor"/>
</dbReference>
<accession>A0AAD8GER3</accession>
<dbReference type="Gene3D" id="1.10.510.10">
    <property type="entry name" value="Transferase(Phosphotransferase) domain 1"/>
    <property type="match status" value="1"/>
</dbReference>
<evidence type="ECO:0000256" key="1">
    <source>
        <dbReference type="SAM" id="Coils"/>
    </source>
</evidence>
<feature type="domain" description="Protein kinase" evidence="2">
    <location>
        <begin position="650"/>
        <end position="934"/>
    </location>
</feature>
<evidence type="ECO:0000313" key="4">
    <source>
        <dbReference type="EMBL" id="KAK1172955.1"/>
    </source>
</evidence>
<keyword evidence="1" id="KW-0175">Coiled coil</keyword>
<dbReference type="GO" id="GO:0005524">
    <property type="term" value="F:ATP binding"/>
    <property type="evidence" value="ECO:0007669"/>
    <property type="project" value="InterPro"/>
</dbReference>
<dbReference type="FunFam" id="1.10.510.10:FF:000518">
    <property type="entry name" value="serine/threonine-protein kinase 31 isoform X1"/>
    <property type="match status" value="1"/>
</dbReference>
<dbReference type="InterPro" id="IPR011009">
    <property type="entry name" value="Kinase-like_dom_sf"/>
</dbReference>
<dbReference type="PANTHER" id="PTHR48008:SF6">
    <property type="entry name" value="LEUCINE-RICH REPEAT RECEPTOR-LIKE PROTEIN KINASE IMK3-RELATED"/>
    <property type="match status" value="1"/>
</dbReference>
<sequence>MDEAVPGKVQLIVGTHTEDAVTFWAQNIYEDRDEFILDLTSSLAKTCPQAKGVYGTPSSQKIYGGLFSEDKCWYRCSVQWHKEEEFHVTYVDYGNSEIVNRSALVELPEKFQFPGLARRYKLWAVHIPADGEKANTEQGKAYLHNVVYEKQIRILIRATSKDSTTLVQILQGNMDVGDEIAKMGFAEKGDAAHSDEVRRPARILRSPSILWARRNLDRGDKVLQQGIRPKLRPVFPDQIPPDVRERSTTYKLQTESLFRKNIDKTIPEEIKKLDAETCIAVQNSVLLESQLKELKLELQKVKEESQQQLEEFKKCIQTAVGSKLKGLAEKVEVLRTLRQSSSICSLGDDLLEAIRVVTQDCISPPETMEKLTTTWTKYSLAQEMLQSCKNEKGELEELIARRNEAREAFSAAVDEYLLEVDGMSITQRMNTLEELGSVLSSVFGSFTMENVGEDAFEKFSDWKSNKQDEFRGVRNETDNSLKSLCMWFSSIKECFSLKSEACLSSNDIDCNVDGLLEKVEKSVNKELEVSLEEQDDEDCKIVSNAFSKVMQKLQQEQKLLCTVQEKYIENTQFKKEMHQWQNSTPKVDALLSIKKAIKTLKSQLRWKLVEKSSLEESDEPDDAAIQKKRDEITETRNSIFHEVCCEKEEYERLGILVKKWFPELPLLYPEAQILQYNDSDGLVTNSLERDLFDAEPMRELSGKRPLVHTEFQGQEVILKGYSVDAATEAKLLERATQYHKAWSESKEHCGLLPVLFLFFGKFDPLAYVMVPYCPFGSLRRVQATHPFTASEVPNVMKGVAAGLQALHSSSITHGSLHPNNVLVLNREQAVIGDYDFTKTADQRSITTWMVAGNISLAAPEVKKGQTTSPSSDMYAYGCLLLWLNFPNHKFITKADGVPDTGELDMDPDLRSLLSKLLTCKDRLVSAEVLEEDYFLHTDVVAEAECTDTMKPEESHTEASQDC</sequence>
<dbReference type="PROSITE" id="PS50011">
    <property type="entry name" value="PROTEIN_KINASE_DOM"/>
    <property type="match status" value="1"/>
</dbReference>
<organism evidence="4 5">
    <name type="scientific">Acipenser oxyrinchus oxyrinchus</name>
    <dbReference type="NCBI Taxonomy" id="40147"/>
    <lineage>
        <taxon>Eukaryota</taxon>
        <taxon>Metazoa</taxon>
        <taxon>Chordata</taxon>
        <taxon>Craniata</taxon>
        <taxon>Vertebrata</taxon>
        <taxon>Euteleostomi</taxon>
        <taxon>Actinopterygii</taxon>
        <taxon>Chondrostei</taxon>
        <taxon>Acipenseriformes</taxon>
        <taxon>Acipenseridae</taxon>
        <taxon>Acipenser</taxon>
    </lineage>
</organism>
<dbReference type="Gene3D" id="2.30.30.140">
    <property type="match status" value="1"/>
</dbReference>
<dbReference type="PROSITE" id="PS50304">
    <property type="entry name" value="TUDOR"/>
    <property type="match status" value="1"/>
</dbReference>
<dbReference type="SUPFAM" id="SSF50199">
    <property type="entry name" value="Staphylococcal nuclease"/>
    <property type="match status" value="1"/>
</dbReference>
<dbReference type="InterPro" id="IPR035437">
    <property type="entry name" value="SNase_OB-fold_sf"/>
</dbReference>
<proteinExistence type="predicted"/>
<dbReference type="PANTHER" id="PTHR48008">
    <property type="entry name" value="LEUCINE-RICH REPEAT RECEPTOR-LIKE PROTEIN KINASE IMK3-RELATED"/>
    <property type="match status" value="1"/>
</dbReference>
<feature type="coiled-coil region" evidence="1">
    <location>
        <begin position="378"/>
        <end position="415"/>
    </location>
</feature>
<dbReference type="SUPFAM" id="SSF63748">
    <property type="entry name" value="Tudor/PWWP/MBT"/>
    <property type="match status" value="1"/>
</dbReference>